<protein>
    <submittedName>
        <fullName evidence="1">Uncharacterized protein</fullName>
    </submittedName>
</protein>
<dbReference type="AlphaFoldDB" id="A0A2G1VQY4"/>
<evidence type="ECO:0000313" key="2">
    <source>
        <dbReference type="Proteomes" id="UP000229433"/>
    </source>
</evidence>
<proteinExistence type="predicted"/>
<accession>A0A2G1VQY4</accession>
<sequence length="76" mass="9076">MIIPVLEFSRNFKLCRGVLYNGLATYFTRVTTLKLLQKVIDNEYFMEIFSLNRFRQSAYFIQKHKASLKEAWHLAL</sequence>
<name>A0A2G1VQY4_9FLAO</name>
<evidence type="ECO:0000313" key="1">
    <source>
        <dbReference type="EMBL" id="PHQ29186.1"/>
    </source>
</evidence>
<gene>
    <name evidence="1" type="ORF">CJ305_11305</name>
</gene>
<organism evidence="1 2">
    <name type="scientific">Leeuwenhoekiella nanhaiensis</name>
    <dbReference type="NCBI Taxonomy" id="1655491"/>
    <lineage>
        <taxon>Bacteria</taxon>
        <taxon>Pseudomonadati</taxon>
        <taxon>Bacteroidota</taxon>
        <taxon>Flavobacteriia</taxon>
        <taxon>Flavobacteriales</taxon>
        <taxon>Flavobacteriaceae</taxon>
        <taxon>Leeuwenhoekiella</taxon>
    </lineage>
</organism>
<dbReference type="Proteomes" id="UP000229433">
    <property type="component" value="Unassembled WGS sequence"/>
</dbReference>
<comment type="caution">
    <text evidence="1">The sequence shown here is derived from an EMBL/GenBank/DDBJ whole genome shotgun (WGS) entry which is preliminary data.</text>
</comment>
<dbReference type="EMBL" id="NQXA01000008">
    <property type="protein sequence ID" value="PHQ29186.1"/>
    <property type="molecule type" value="Genomic_DNA"/>
</dbReference>
<keyword evidence="2" id="KW-1185">Reference proteome</keyword>
<reference evidence="1 2" key="1">
    <citation type="submission" date="2017-08" db="EMBL/GenBank/DDBJ databases">
        <title>The whole genome shortgun sequences of strain Leeuwenhoekiella nanhaiensis G18 from the South China Sea.</title>
        <authorList>
            <person name="Liu Q."/>
        </authorList>
    </citation>
    <scope>NUCLEOTIDE SEQUENCE [LARGE SCALE GENOMIC DNA]</scope>
    <source>
        <strain evidence="1 2">G18</strain>
    </source>
</reference>